<dbReference type="Proteomes" id="UP001302812">
    <property type="component" value="Unassembled WGS sequence"/>
</dbReference>
<evidence type="ECO:0000313" key="3">
    <source>
        <dbReference type="Proteomes" id="UP001302812"/>
    </source>
</evidence>
<feature type="compositionally biased region" description="Low complexity" evidence="1">
    <location>
        <begin position="124"/>
        <end position="135"/>
    </location>
</feature>
<dbReference type="RefSeq" id="XP_064671604.1">
    <property type="nucleotide sequence ID" value="XM_064810120.1"/>
</dbReference>
<dbReference type="AlphaFoldDB" id="A0AAN6TGK0"/>
<feature type="compositionally biased region" description="Acidic residues" evidence="1">
    <location>
        <begin position="171"/>
        <end position="180"/>
    </location>
</feature>
<sequence>MASNKAPLLVAPTSDTELRALRRRCARSLLGMLPRPVGRLFFGGRLRGRATATTPTTTAATTNAGDSRKVGEREGRAAKGGTESGPTGSAWTGSAGSSPTRSAPSGPKGIDDRHRRRRRHDQDQNQGQGQDQGQGPCTTPRSSVEDAGASTTASASGGTTTVDMMTRDDYDDRDGGDDTDGNSYRDQNQEAEDDGEILDEIERSILDVFSDAYCNKHLVYAILELVLVRLMPELAEKGVVELLSDRITL</sequence>
<feature type="region of interest" description="Disordered" evidence="1">
    <location>
        <begin position="48"/>
        <end position="193"/>
    </location>
</feature>
<name>A0AAN6TGK0_9PEZI</name>
<accession>A0AAN6TGK0</accession>
<feature type="compositionally biased region" description="Low complexity" evidence="1">
    <location>
        <begin position="48"/>
        <end position="64"/>
    </location>
</feature>
<feature type="compositionally biased region" description="Low complexity" evidence="1">
    <location>
        <begin position="147"/>
        <end position="164"/>
    </location>
</feature>
<proteinExistence type="predicted"/>
<evidence type="ECO:0000313" key="2">
    <source>
        <dbReference type="EMBL" id="KAK4114034.1"/>
    </source>
</evidence>
<feature type="compositionally biased region" description="Basic and acidic residues" evidence="1">
    <location>
        <begin position="66"/>
        <end position="77"/>
    </location>
</feature>
<evidence type="ECO:0000256" key="1">
    <source>
        <dbReference type="SAM" id="MobiDB-lite"/>
    </source>
</evidence>
<comment type="caution">
    <text evidence="2">The sequence shown here is derived from an EMBL/GenBank/DDBJ whole genome shotgun (WGS) entry which is preliminary data.</text>
</comment>
<feature type="compositionally biased region" description="Low complexity" evidence="1">
    <location>
        <begin position="84"/>
        <end position="100"/>
    </location>
</feature>
<organism evidence="2 3">
    <name type="scientific">Canariomyces notabilis</name>
    <dbReference type="NCBI Taxonomy" id="2074819"/>
    <lineage>
        <taxon>Eukaryota</taxon>
        <taxon>Fungi</taxon>
        <taxon>Dikarya</taxon>
        <taxon>Ascomycota</taxon>
        <taxon>Pezizomycotina</taxon>
        <taxon>Sordariomycetes</taxon>
        <taxon>Sordariomycetidae</taxon>
        <taxon>Sordariales</taxon>
        <taxon>Chaetomiaceae</taxon>
        <taxon>Canariomyces</taxon>
    </lineage>
</organism>
<evidence type="ECO:0008006" key="4">
    <source>
        <dbReference type="Google" id="ProtNLM"/>
    </source>
</evidence>
<protein>
    <recommendedName>
        <fullName evidence="4">PXA domain-containing protein</fullName>
    </recommendedName>
</protein>
<keyword evidence="3" id="KW-1185">Reference proteome</keyword>
<dbReference type="GeneID" id="89934244"/>
<reference evidence="2" key="2">
    <citation type="submission" date="2023-05" db="EMBL/GenBank/DDBJ databases">
        <authorList>
            <consortium name="Lawrence Berkeley National Laboratory"/>
            <person name="Steindorff A."/>
            <person name="Hensen N."/>
            <person name="Bonometti L."/>
            <person name="Westerberg I."/>
            <person name="Brannstrom I.O."/>
            <person name="Guillou S."/>
            <person name="Cros-Aarteil S."/>
            <person name="Calhoun S."/>
            <person name="Haridas S."/>
            <person name="Kuo A."/>
            <person name="Mondo S."/>
            <person name="Pangilinan J."/>
            <person name="Riley R."/>
            <person name="Labutti K."/>
            <person name="Andreopoulos B."/>
            <person name="Lipzen A."/>
            <person name="Chen C."/>
            <person name="Yanf M."/>
            <person name="Daum C."/>
            <person name="Ng V."/>
            <person name="Clum A."/>
            <person name="Ohm R."/>
            <person name="Martin F."/>
            <person name="Silar P."/>
            <person name="Natvig D."/>
            <person name="Lalanne C."/>
            <person name="Gautier V."/>
            <person name="Ament-Velasquez S.L."/>
            <person name="Kruys A."/>
            <person name="Hutchinson M.I."/>
            <person name="Powell A.J."/>
            <person name="Barry K."/>
            <person name="Miller A.N."/>
            <person name="Grigoriev I.V."/>
            <person name="Debuchy R."/>
            <person name="Gladieux P."/>
            <person name="Thoren M.H."/>
            <person name="Johannesson H."/>
        </authorList>
    </citation>
    <scope>NUCLEOTIDE SEQUENCE</scope>
    <source>
        <strain evidence="2">CBS 508.74</strain>
    </source>
</reference>
<gene>
    <name evidence="2" type="ORF">N656DRAFT_566500</name>
</gene>
<dbReference type="EMBL" id="MU853337">
    <property type="protein sequence ID" value="KAK4114034.1"/>
    <property type="molecule type" value="Genomic_DNA"/>
</dbReference>
<reference evidence="2" key="1">
    <citation type="journal article" date="2023" name="Mol. Phylogenet. Evol.">
        <title>Genome-scale phylogeny and comparative genomics of the fungal order Sordariales.</title>
        <authorList>
            <person name="Hensen N."/>
            <person name="Bonometti L."/>
            <person name="Westerberg I."/>
            <person name="Brannstrom I.O."/>
            <person name="Guillou S."/>
            <person name="Cros-Aarteil S."/>
            <person name="Calhoun S."/>
            <person name="Haridas S."/>
            <person name="Kuo A."/>
            <person name="Mondo S."/>
            <person name="Pangilinan J."/>
            <person name="Riley R."/>
            <person name="LaButti K."/>
            <person name="Andreopoulos B."/>
            <person name="Lipzen A."/>
            <person name="Chen C."/>
            <person name="Yan M."/>
            <person name="Daum C."/>
            <person name="Ng V."/>
            <person name="Clum A."/>
            <person name="Steindorff A."/>
            <person name="Ohm R.A."/>
            <person name="Martin F."/>
            <person name="Silar P."/>
            <person name="Natvig D.O."/>
            <person name="Lalanne C."/>
            <person name="Gautier V."/>
            <person name="Ament-Velasquez S.L."/>
            <person name="Kruys A."/>
            <person name="Hutchinson M.I."/>
            <person name="Powell A.J."/>
            <person name="Barry K."/>
            <person name="Miller A.N."/>
            <person name="Grigoriev I.V."/>
            <person name="Debuchy R."/>
            <person name="Gladieux P."/>
            <person name="Hiltunen Thoren M."/>
            <person name="Johannesson H."/>
        </authorList>
    </citation>
    <scope>NUCLEOTIDE SEQUENCE</scope>
    <source>
        <strain evidence="2">CBS 508.74</strain>
    </source>
</reference>